<dbReference type="Pfam" id="PF07690">
    <property type="entry name" value="MFS_1"/>
    <property type="match status" value="1"/>
</dbReference>
<dbReference type="InterPro" id="IPR036259">
    <property type="entry name" value="MFS_trans_sf"/>
</dbReference>
<evidence type="ECO:0000256" key="6">
    <source>
        <dbReference type="ARBA" id="ARBA00023136"/>
    </source>
</evidence>
<keyword evidence="3" id="KW-1003">Cell membrane</keyword>
<dbReference type="GO" id="GO:0022857">
    <property type="term" value="F:transmembrane transporter activity"/>
    <property type="evidence" value="ECO:0007669"/>
    <property type="project" value="InterPro"/>
</dbReference>
<dbReference type="OrthoDB" id="56516at2"/>
<evidence type="ECO:0000256" key="7">
    <source>
        <dbReference type="SAM" id="Phobius"/>
    </source>
</evidence>
<evidence type="ECO:0000256" key="5">
    <source>
        <dbReference type="ARBA" id="ARBA00022989"/>
    </source>
</evidence>
<dbReference type="PANTHER" id="PTHR23517:SF2">
    <property type="entry name" value="MULTIDRUG RESISTANCE PROTEIN MDTH"/>
    <property type="match status" value="1"/>
</dbReference>
<keyword evidence="2" id="KW-0813">Transport</keyword>
<dbReference type="Proteomes" id="UP000182836">
    <property type="component" value="Unassembled WGS sequence"/>
</dbReference>
<dbReference type="InterPro" id="IPR050171">
    <property type="entry name" value="MFS_Transporters"/>
</dbReference>
<feature type="domain" description="Major facilitator superfamily (MFS) profile" evidence="8">
    <location>
        <begin position="12"/>
        <end position="390"/>
    </location>
</feature>
<dbReference type="GO" id="GO:0005886">
    <property type="term" value="C:plasma membrane"/>
    <property type="evidence" value="ECO:0007669"/>
    <property type="project" value="UniProtKB-SubCell"/>
</dbReference>
<keyword evidence="11" id="KW-1185">Reference proteome</keyword>
<accession>A0A0D1XGA7</accession>
<feature type="transmembrane region" description="Helical" evidence="7">
    <location>
        <begin position="244"/>
        <end position="262"/>
    </location>
</feature>
<evidence type="ECO:0000256" key="4">
    <source>
        <dbReference type="ARBA" id="ARBA00022692"/>
    </source>
</evidence>
<feature type="transmembrane region" description="Helical" evidence="7">
    <location>
        <begin position="165"/>
        <end position="186"/>
    </location>
</feature>
<evidence type="ECO:0000256" key="1">
    <source>
        <dbReference type="ARBA" id="ARBA00004651"/>
    </source>
</evidence>
<proteinExistence type="predicted"/>
<comment type="subcellular location">
    <subcellularLocation>
        <location evidence="1">Cell membrane</location>
        <topology evidence="1">Multi-pass membrane protein</topology>
    </subcellularLocation>
</comment>
<evidence type="ECO:0000256" key="3">
    <source>
        <dbReference type="ARBA" id="ARBA00022475"/>
    </source>
</evidence>
<protein>
    <submittedName>
        <fullName evidence="9">Arabinose ABC transporter permease</fullName>
    </submittedName>
    <submittedName>
        <fullName evidence="10">MFS transporter, DHA1 family, multidrug resistance protein</fullName>
    </submittedName>
</protein>
<dbReference type="RefSeq" id="WP_043068539.1">
    <property type="nucleotide sequence ID" value="NZ_BJOA01000077.1"/>
</dbReference>
<dbReference type="EMBL" id="FNED01000012">
    <property type="protein sequence ID" value="SDJ11252.1"/>
    <property type="molecule type" value="Genomic_DNA"/>
</dbReference>
<dbReference type="PATRIC" id="fig|47500.8.peg.4118"/>
<evidence type="ECO:0000313" key="10">
    <source>
        <dbReference type="EMBL" id="SDJ11252.1"/>
    </source>
</evidence>
<feature type="transmembrane region" description="Helical" evidence="7">
    <location>
        <begin position="301"/>
        <end position="323"/>
    </location>
</feature>
<feature type="transmembrane region" description="Helical" evidence="7">
    <location>
        <begin position="335"/>
        <end position="358"/>
    </location>
</feature>
<evidence type="ECO:0000259" key="8">
    <source>
        <dbReference type="PROSITE" id="PS50850"/>
    </source>
</evidence>
<feature type="transmembrane region" description="Helical" evidence="7">
    <location>
        <begin position="206"/>
        <end position="224"/>
    </location>
</feature>
<dbReference type="Gene3D" id="1.20.1250.20">
    <property type="entry name" value="MFS general substrate transporter like domains"/>
    <property type="match status" value="1"/>
</dbReference>
<sequence length="404" mass="44334">MIRYVWQVSPLGVRVLFVSSFLMNLGFYALIPYLTLYLTGSFAWSMAMAGVLLGIRQFSQQGFSFLGGALADRIGCKEAMIFGVFVRAAGFLAFAFCTEVWQFIVAAILSGLGGALFEPAFLAAFARLTPEKGRKEIFSFRSVVINTGMVVSTLVGSVLASIEFFYLSVVSATLFMFVAVLIWITLPKIEAENNGKSWLGDVRDIISNRPFVAYTIILIGYYYLYMQLFLTIPRQMKEVTGDTSGVAIIYATISLAIIFLQLKVTRWLRGVSAQFIMIGAGTLMMGLSLFLLGFVTTIGTIIAVGLLFALGNMVAAPVMYDVVTLFAPPNRLGSYYGFNSFSLAVGGSLSTSFGGWLYDVGLASGFMLLPWLVCLCIGLLVFFSMYKLEVSRQPRYVRTKANEG</sequence>
<keyword evidence="6 7" id="KW-0472">Membrane</keyword>
<evidence type="ECO:0000313" key="12">
    <source>
        <dbReference type="Proteomes" id="UP000182836"/>
    </source>
</evidence>
<evidence type="ECO:0000313" key="9">
    <source>
        <dbReference type="EMBL" id="KON94780.1"/>
    </source>
</evidence>
<feature type="transmembrane region" description="Helical" evidence="7">
    <location>
        <begin position="274"/>
        <end position="295"/>
    </location>
</feature>
<dbReference type="STRING" id="47500.AF333_04060"/>
<evidence type="ECO:0000313" key="11">
    <source>
        <dbReference type="Proteomes" id="UP000037269"/>
    </source>
</evidence>
<feature type="transmembrane region" description="Helical" evidence="7">
    <location>
        <begin position="102"/>
        <end position="126"/>
    </location>
</feature>
<reference evidence="10 12" key="2">
    <citation type="submission" date="2016-10" db="EMBL/GenBank/DDBJ databases">
        <authorList>
            <person name="de Groot N.N."/>
        </authorList>
    </citation>
    <scope>NUCLEOTIDE SEQUENCE [LARGE SCALE GENOMIC DNA]</scope>
    <source>
        <strain evidence="10 12">DSM 2895</strain>
    </source>
</reference>
<evidence type="ECO:0000256" key="2">
    <source>
        <dbReference type="ARBA" id="ARBA00022448"/>
    </source>
</evidence>
<dbReference type="GeneID" id="42304380"/>
<dbReference type="AlphaFoldDB" id="A0A0D1XGA7"/>
<feature type="transmembrane region" description="Helical" evidence="7">
    <location>
        <begin position="79"/>
        <end position="96"/>
    </location>
</feature>
<name>A0A0D1XGA7_ANEMI</name>
<organism evidence="9 11">
    <name type="scientific">Aneurinibacillus migulanus</name>
    <name type="common">Bacillus migulanus</name>
    <dbReference type="NCBI Taxonomy" id="47500"/>
    <lineage>
        <taxon>Bacteria</taxon>
        <taxon>Bacillati</taxon>
        <taxon>Bacillota</taxon>
        <taxon>Bacilli</taxon>
        <taxon>Bacillales</taxon>
        <taxon>Paenibacillaceae</taxon>
        <taxon>Aneurinibacillus group</taxon>
        <taxon>Aneurinibacillus</taxon>
    </lineage>
</organism>
<gene>
    <name evidence="9" type="ORF">AF333_04060</name>
    <name evidence="10" type="ORF">SAMN04487909_11217</name>
</gene>
<feature type="transmembrane region" description="Helical" evidence="7">
    <location>
        <begin position="138"/>
        <end position="159"/>
    </location>
</feature>
<feature type="transmembrane region" description="Helical" evidence="7">
    <location>
        <begin position="364"/>
        <end position="386"/>
    </location>
</feature>
<dbReference type="PROSITE" id="PS50850">
    <property type="entry name" value="MFS"/>
    <property type="match status" value="1"/>
</dbReference>
<reference evidence="9 11" key="1">
    <citation type="submission" date="2015-07" db="EMBL/GenBank/DDBJ databases">
        <title>Fjat-14205 dsm 2895.</title>
        <authorList>
            <person name="Liu B."/>
            <person name="Wang J."/>
            <person name="Zhu Y."/>
            <person name="Liu G."/>
            <person name="Chen Q."/>
            <person name="Chen Z."/>
            <person name="Lan J."/>
            <person name="Che J."/>
            <person name="Ge C."/>
            <person name="Shi H."/>
            <person name="Pan Z."/>
            <person name="Liu X."/>
        </authorList>
    </citation>
    <scope>NUCLEOTIDE SEQUENCE [LARGE SCALE GENOMIC DNA]</scope>
    <source>
        <strain evidence="9 11">DSM 2895</strain>
    </source>
</reference>
<dbReference type="CDD" id="cd17329">
    <property type="entry name" value="MFS_MdtH_MDR_like"/>
    <property type="match status" value="1"/>
</dbReference>
<feature type="transmembrane region" description="Helical" evidence="7">
    <location>
        <begin position="12"/>
        <end position="31"/>
    </location>
</feature>
<dbReference type="Proteomes" id="UP000037269">
    <property type="component" value="Unassembled WGS sequence"/>
</dbReference>
<feature type="transmembrane region" description="Helical" evidence="7">
    <location>
        <begin position="37"/>
        <end position="58"/>
    </location>
</feature>
<dbReference type="SUPFAM" id="SSF103473">
    <property type="entry name" value="MFS general substrate transporter"/>
    <property type="match status" value="1"/>
</dbReference>
<dbReference type="PANTHER" id="PTHR23517">
    <property type="entry name" value="RESISTANCE PROTEIN MDTM, PUTATIVE-RELATED-RELATED"/>
    <property type="match status" value="1"/>
</dbReference>
<dbReference type="InterPro" id="IPR020846">
    <property type="entry name" value="MFS_dom"/>
</dbReference>
<dbReference type="InterPro" id="IPR011701">
    <property type="entry name" value="MFS"/>
</dbReference>
<keyword evidence="5 7" id="KW-1133">Transmembrane helix</keyword>
<dbReference type="EMBL" id="LGUG01000004">
    <property type="protein sequence ID" value="KON94780.1"/>
    <property type="molecule type" value="Genomic_DNA"/>
</dbReference>
<keyword evidence="4 7" id="KW-0812">Transmembrane</keyword>